<keyword evidence="5" id="KW-0539">Nucleus</keyword>
<evidence type="ECO:0000313" key="8">
    <source>
        <dbReference type="Proteomes" id="UP000298416"/>
    </source>
</evidence>
<keyword evidence="3" id="KW-0238">DNA-binding</keyword>
<dbReference type="SMART" id="SM00380">
    <property type="entry name" value="AP2"/>
    <property type="match status" value="1"/>
</dbReference>
<dbReference type="InterPro" id="IPR016177">
    <property type="entry name" value="DNA-bd_dom_sf"/>
</dbReference>
<reference evidence="7" key="2">
    <citation type="submission" date="2020-08" db="EMBL/GenBank/DDBJ databases">
        <title>Plant Genome Project.</title>
        <authorList>
            <person name="Zhang R.-G."/>
        </authorList>
    </citation>
    <scope>NUCLEOTIDE SEQUENCE</scope>
    <source>
        <strain evidence="7">Huo1</strain>
        <tissue evidence="7">Leaf</tissue>
    </source>
</reference>
<dbReference type="CDD" id="cd00018">
    <property type="entry name" value="AP2"/>
    <property type="match status" value="1"/>
</dbReference>
<dbReference type="GO" id="GO:0003700">
    <property type="term" value="F:DNA-binding transcription factor activity"/>
    <property type="evidence" value="ECO:0007669"/>
    <property type="project" value="InterPro"/>
</dbReference>
<dbReference type="InterPro" id="IPR036955">
    <property type="entry name" value="AP2/ERF_dom_sf"/>
</dbReference>
<name>A0A8X9AAN2_SALSN</name>
<comment type="caution">
    <text evidence="7">The sequence shown here is derived from an EMBL/GenBank/DDBJ whole genome shotgun (WGS) entry which is preliminary data.</text>
</comment>
<dbReference type="GO" id="GO:0003677">
    <property type="term" value="F:DNA binding"/>
    <property type="evidence" value="ECO:0007669"/>
    <property type="project" value="UniProtKB-KW"/>
</dbReference>
<dbReference type="InterPro" id="IPR001471">
    <property type="entry name" value="AP2/ERF_dom"/>
</dbReference>
<dbReference type="AlphaFoldDB" id="A0A8X9AAN2"/>
<sequence>MFDLNLSNEEAFALRLSGSDGDGGVVVTRELFPAPPRKGRRGPRDCGKQVYLGGFDTALSAARAYDKAAIKFRGVEADINFSLTEYDQDIKQTKNMSKQEFVHTLRRRTTGFSKYRGLSANKAYDKEAVKSSSYDNSLDLKLGISTPSSKEIGNLGGKPGWVRVQRKW</sequence>
<dbReference type="PANTHER" id="PTHR32467">
    <property type="entry name" value="AP2-LIKE ETHYLENE-RESPONSIVE TRANSCRIPTION FACTOR"/>
    <property type="match status" value="1"/>
</dbReference>
<dbReference type="EMBL" id="PNBA02000002">
    <property type="protein sequence ID" value="KAG6432839.1"/>
    <property type="molecule type" value="Genomic_DNA"/>
</dbReference>
<gene>
    <name evidence="7" type="ORF">SASPL_104427</name>
</gene>
<dbReference type="GO" id="GO:0005634">
    <property type="term" value="C:nucleus"/>
    <property type="evidence" value="ECO:0007669"/>
    <property type="project" value="UniProtKB-SubCell"/>
</dbReference>
<comment type="subcellular location">
    <subcellularLocation>
        <location evidence="1">Nucleus</location>
    </subcellularLocation>
</comment>
<evidence type="ECO:0000256" key="1">
    <source>
        <dbReference type="ARBA" id="ARBA00004123"/>
    </source>
</evidence>
<evidence type="ECO:0000313" key="7">
    <source>
        <dbReference type="EMBL" id="KAG6432839.1"/>
    </source>
</evidence>
<reference evidence="7" key="1">
    <citation type="submission" date="2018-01" db="EMBL/GenBank/DDBJ databases">
        <authorList>
            <person name="Mao J.F."/>
        </authorList>
    </citation>
    <scope>NUCLEOTIDE SEQUENCE</scope>
    <source>
        <strain evidence="7">Huo1</strain>
        <tissue evidence="7">Leaf</tissue>
    </source>
</reference>
<accession>A0A8X9AAN2</accession>
<organism evidence="7">
    <name type="scientific">Salvia splendens</name>
    <name type="common">Scarlet sage</name>
    <dbReference type="NCBI Taxonomy" id="180675"/>
    <lineage>
        <taxon>Eukaryota</taxon>
        <taxon>Viridiplantae</taxon>
        <taxon>Streptophyta</taxon>
        <taxon>Embryophyta</taxon>
        <taxon>Tracheophyta</taxon>
        <taxon>Spermatophyta</taxon>
        <taxon>Magnoliopsida</taxon>
        <taxon>eudicotyledons</taxon>
        <taxon>Gunneridae</taxon>
        <taxon>Pentapetalae</taxon>
        <taxon>asterids</taxon>
        <taxon>lamiids</taxon>
        <taxon>Lamiales</taxon>
        <taxon>Lamiaceae</taxon>
        <taxon>Nepetoideae</taxon>
        <taxon>Mentheae</taxon>
        <taxon>Salviinae</taxon>
        <taxon>Salvia</taxon>
        <taxon>Salvia subgen. Calosphace</taxon>
        <taxon>core Calosphace</taxon>
    </lineage>
</organism>
<feature type="domain" description="AP2/ERF" evidence="6">
    <location>
        <begin position="21"/>
        <end position="82"/>
    </location>
</feature>
<evidence type="ECO:0000256" key="5">
    <source>
        <dbReference type="ARBA" id="ARBA00023242"/>
    </source>
</evidence>
<dbReference type="Gene3D" id="3.30.730.10">
    <property type="entry name" value="AP2/ERF domain"/>
    <property type="match status" value="1"/>
</dbReference>
<protein>
    <recommendedName>
        <fullName evidence="6">AP2/ERF domain-containing protein</fullName>
    </recommendedName>
</protein>
<dbReference type="PANTHER" id="PTHR32467:SF118">
    <property type="entry name" value="ETHYLENE-RESPONSIVE TRANSCRIPTION FACTOR RAP2-7"/>
    <property type="match status" value="1"/>
</dbReference>
<evidence type="ECO:0000256" key="4">
    <source>
        <dbReference type="ARBA" id="ARBA00023163"/>
    </source>
</evidence>
<evidence type="ECO:0000256" key="2">
    <source>
        <dbReference type="ARBA" id="ARBA00023015"/>
    </source>
</evidence>
<evidence type="ECO:0000256" key="3">
    <source>
        <dbReference type="ARBA" id="ARBA00023125"/>
    </source>
</evidence>
<evidence type="ECO:0000259" key="6">
    <source>
        <dbReference type="PROSITE" id="PS51032"/>
    </source>
</evidence>
<dbReference type="PROSITE" id="PS51032">
    <property type="entry name" value="AP2_ERF"/>
    <property type="match status" value="1"/>
</dbReference>
<keyword evidence="8" id="KW-1185">Reference proteome</keyword>
<dbReference type="SUPFAM" id="SSF54171">
    <property type="entry name" value="DNA-binding domain"/>
    <property type="match status" value="1"/>
</dbReference>
<proteinExistence type="predicted"/>
<dbReference type="Proteomes" id="UP000298416">
    <property type="component" value="Unassembled WGS sequence"/>
</dbReference>
<keyword evidence="2" id="KW-0805">Transcription regulation</keyword>
<keyword evidence="4" id="KW-0804">Transcription</keyword>